<sequence length="62" mass="6229">MAAPSSSPGAPRPVSTARAVAGLTALALWIGWVIPLLYQAPSSRVTTVGITQAVCSPAAPSR</sequence>
<evidence type="ECO:0000313" key="3">
    <source>
        <dbReference type="Proteomes" id="UP001302072"/>
    </source>
</evidence>
<keyword evidence="3" id="KW-1185">Reference proteome</keyword>
<organism evidence="2 3">
    <name type="scientific">Stenotrophomonas oahuensis</name>
    <dbReference type="NCBI Taxonomy" id="3003271"/>
    <lineage>
        <taxon>Bacteria</taxon>
        <taxon>Pseudomonadati</taxon>
        <taxon>Pseudomonadota</taxon>
        <taxon>Gammaproteobacteria</taxon>
        <taxon>Lysobacterales</taxon>
        <taxon>Lysobacteraceae</taxon>
        <taxon>Stenotrophomonas</taxon>
    </lineage>
</organism>
<dbReference type="RefSeq" id="WP_311191120.1">
    <property type="nucleotide sequence ID" value="NZ_CP115541.1"/>
</dbReference>
<keyword evidence="1" id="KW-1133">Transmembrane helix</keyword>
<reference evidence="2 3" key="1">
    <citation type="submission" date="2022-12" db="EMBL/GenBank/DDBJ databases">
        <title>Two new species, Stenotrophomonas aracearum and Stenotrophomonas oahuensis, isolated from Anthurium (Araceae family) in Hawaii.</title>
        <authorList>
            <person name="Chunag S.C."/>
            <person name="Dobhal S."/>
            <person name="Alvarez A."/>
            <person name="Arif M."/>
        </authorList>
    </citation>
    <scope>NUCLEOTIDE SEQUENCE [LARGE SCALE GENOMIC DNA]</scope>
    <source>
        <strain evidence="2 3">A5586</strain>
    </source>
</reference>
<dbReference type="EMBL" id="CP115541">
    <property type="protein sequence ID" value="WNH51903.1"/>
    <property type="molecule type" value="Genomic_DNA"/>
</dbReference>
<proteinExistence type="predicted"/>
<evidence type="ECO:0000256" key="1">
    <source>
        <dbReference type="SAM" id="Phobius"/>
    </source>
</evidence>
<keyword evidence="1" id="KW-0812">Transmembrane</keyword>
<evidence type="ECO:0000313" key="2">
    <source>
        <dbReference type="EMBL" id="WNH51903.1"/>
    </source>
</evidence>
<accession>A0ABY9YMG1</accession>
<gene>
    <name evidence="2" type="ORF">PDM29_16385</name>
</gene>
<protein>
    <submittedName>
        <fullName evidence="2">Uncharacterized protein</fullName>
    </submittedName>
</protein>
<name>A0ABY9YMG1_9GAMM</name>
<dbReference type="Proteomes" id="UP001302072">
    <property type="component" value="Chromosome"/>
</dbReference>
<feature type="transmembrane region" description="Helical" evidence="1">
    <location>
        <begin position="20"/>
        <end position="38"/>
    </location>
</feature>
<keyword evidence="1" id="KW-0472">Membrane</keyword>